<evidence type="ECO:0000313" key="1">
    <source>
        <dbReference type="EMBL" id="OQK17240.1"/>
    </source>
</evidence>
<protein>
    <submittedName>
        <fullName evidence="1">Uncharacterized protein</fullName>
    </submittedName>
</protein>
<dbReference type="AlphaFoldDB" id="A0A1V8M6M1"/>
<accession>A0A1V8M6M1</accession>
<gene>
    <name evidence="1" type="ORF">AU255_04940</name>
</gene>
<keyword evidence="2" id="KW-1185">Reference proteome</keyword>
<organism evidence="1 2">
    <name type="scientific">Methyloprofundus sedimenti</name>
    <dbReference type="NCBI Taxonomy" id="1420851"/>
    <lineage>
        <taxon>Bacteria</taxon>
        <taxon>Pseudomonadati</taxon>
        <taxon>Pseudomonadota</taxon>
        <taxon>Gammaproteobacteria</taxon>
        <taxon>Methylococcales</taxon>
        <taxon>Methylococcaceae</taxon>
        <taxon>Methyloprofundus</taxon>
    </lineage>
</organism>
<dbReference type="STRING" id="1420851.AU255_04940"/>
<evidence type="ECO:0000313" key="2">
    <source>
        <dbReference type="Proteomes" id="UP000191980"/>
    </source>
</evidence>
<dbReference type="Proteomes" id="UP000191980">
    <property type="component" value="Unassembled WGS sequence"/>
</dbReference>
<sequence length="191" mass="21332">MNQQKKSNIVQYWADSHLVVSGNQYQLIDNETQKILFKCTAKSDLEASKKCCAFLRYGNAKQPNKFKLHKAPSNVMSLPFVTKSKAGRDWFNIPVTGDYAIDCSTGVDCAAMLIKAMRDDKGYCGGNLQLIVLSLLNRKETKQELHGIIVGFFSQLDVWLQLSATHGGKGLDNISYEQFIEKVSSCLKEVA</sequence>
<dbReference type="RefSeq" id="WP_080521853.1">
    <property type="nucleotide sequence ID" value="NZ_LPUF01000001.1"/>
</dbReference>
<dbReference type="EMBL" id="LPUF01000001">
    <property type="protein sequence ID" value="OQK17240.1"/>
    <property type="molecule type" value="Genomic_DNA"/>
</dbReference>
<dbReference type="OrthoDB" id="6900486at2"/>
<comment type="caution">
    <text evidence="1">The sequence shown here is derived from an EMBL/GenBank/DDBJ whole genome shotgun (WGS) entry which is preliminary data.</text>
</comment>
<proteinExistence type="predicted"/>
<reference evidence="1 2" key="1">
    <citation type="submission" date="2015-12" db="EMBL/GenBank/DDBJ databases">
        <authorList>
            <person name="Shamseldin A."/>
            <person name="Moawad H."/>
            <person name="Abd El-Rahim W.M."/>
            <person name="Sadowsky M.J."/>
        </authorList>
    </citation>
    <scope>NUCLEOTIDE SEQUENCE [LARGE SCALE GENOMIC DNA]</scope>
    <source>
        <strain evidence="1 2">WF1</strain>
    </source>
</reference>
<name>A0A1V8M6M1_9GAMM</name>